<name>D5CQY0_SIDLE</name>
<evidence type="ECO:0000313" key="2">
    <source>
        <dbReference type="EMBL" id="ADE11366.1"/>
    </source>
</evidence>
<organism evidence="2 3">
    <name type="scientific">Sideroxydans lithotrophicus (strain ES-1)</name>
    <dbReference type="NCBI Taxonomy" id="580332"/>
    <lineage>
        <taxon>Bacteria</taxon>
        <taxon>Pseudomonadati</taxon>
        <taxon>Pseudomonadota</taxon>
        <taxon>Betaproteobacteria</taxon>
        <taxon>Nitrosomonadales</taxon>
        <taxon>Gallionellaceae</taxon>
        <taxon>Sideroxydans</taxon>
    </lineage>
</organism>
<dbReference type="Proteomes" id="UP000001625">
    <property type="component" value="Chromosome"/>
</dbReference>
<dbReference type="HOGENOM" id="CLU_2261929_0_0_4"/>
<evidence type="ECO:0000313" key="3">
    <source>
        <dbReference type="Proteomes" id="UP000001625"/>
    </source>
</evidence>
<feature type="transmembrane region" description="Helical" evidence="1">
    <location>
        <begin position="20"/>
        <end position="46"/>
    </location>
</feature>
<sequence length="103" mass="12000">MDKQNKESALAKYLPSSRQVMIHFAIMFAFSCVLGPLIGPWLTNWINPPLAWGSTTRIGDYSMTSTLLWGFSFLMFEIFFYTGWLFTRAKKGWEEAQPKSWYN</sequence>
<dbReference type="RefSeq" id="WP_013029264.1">
    <property type="nucleotide sequence ID" value="NC_013959.1"/>
</dbReference>
<accession>D5CQY0</accession>
<keyword evidence="1" id="KW-1133">Transmembrane helix</keyword>
<protein>
    <submittedName>
        <fullName evidence="2">Uncharacterized protein</fullName>
    </submittedName>
</protein>
<keyword evidence="3" id="KW-1185">Reference proteome</keyword>
<dbReference type="PROSITE" id="PS51257">
    <property type="entry name" value="PROKAR_LIPOPROTEIN"/>
    <property type="match status" value="1"/>
</dbReference>
<keyword evidence="1" id="KW-0812">Transmembrane</keyword>
<reference evidence="2 3" key="1">
    <citation type="submission" date="2010-03" db="EMBL/GenBank/DDBJ databases">
        <title>Complete sequence of Sideroxydans lithotrophicus ES-1.</title>
        <authorList>
            <consortium name="US DOE Joint Genome Institute"/>
            <person name="Lucas S."/>
            <person name="Copeland A."/>
            <person name="Lapidus A."/>
            <person name="Cheng J.-F."/>
            <person name="Bruce D."/>
            <person name="Goodwin L."/>
            <person name="Pitluck S."/>
            <person name="Munk A.C."/>
            <person name="Detter J.C."/>
            <person name="Han C."/>
            <person name="Tapia R."/>
            <person name="Larimer F."/>
            <person name="Land M."/>
            <person name="Hauser L."/>
            <person name="Kyrpides N."/>
            <person name="Ivanova N."/>
            <person name="Emerson D."/>
            <person name="Woyke T."/>
        </authorList>
    </citation>
    <scope>NUCLEOTIDE SEQUENCE [LARGE SCALE GENOMIC DNA]</scope>
    <source>
        <strain evidence="2 3">ES-1</strain>
    </source>
</reference>
<dbReference type="KEGG" id="slt:Slit_1128"/>
<dbReference type="EMBL" id="CP001965">
    <property type="protein sequence ID" value="ADE11366.1"/>
    <property type="molecule type" value="Genomic_DNA"/>
</dbReference>
<keyword evidence="1" id="KW-0472">Membrane</keyword>
<feature type="transmembrane region" description="Helical" evidence="1">
    <location>
        <begin position="66"/>
        <end position="86"/>
    </location>
</feature>
<proteinExistence type="predicted"/>
<gene>
    <name evidence="2" type="ordered locus">Slit_1128</name>
</gene>
<dbReference type="AlphaFoldDB" id="D5CQY0"/>
<evidence type="ECO:0000256" key="1">
    <source>
        <dbReference type="SAM" id="Phobius"/>
    </source>
</evidence>